<evidence type="ECO:0000256" key="5">
    <source>
        <dbReference type="SAM" id="Phobius"/>
    </source>
</evidence>
<protein>
    <submittedName>
        <fullName evidence="8">Transient receptor ion channel domain-containing protein</fullName>
    </submittedName>
</protein>
<dbReference type="Pfam" id="PF13606">
    <property type="entry name" value="Ank_3"/>
    <property type="match status" value="1"/>
</dbReference>
<feature type="transmembrane region" description="Helical" evidence="5">
    <location>
        <begin position="459"/>
        <end position="480"/>
    </location>
</feature>
<feature type="transmembrane region" description="Helical" evidence="5">
    <location>
        <begin position="543"/>
        <end position="563"/>
    </location>
</feature>
<dbReference type="InterPro" id="IPR002153">
    <property type="entry name" value="TRPC_channel"/>
</dbReference>
<dbReference type="GO" id="GO:0007338">
    <property type="term" value="P:single fertilization"/>
    <property type="evidence" value="ECO:0007669"/>
    <property type="project" value="TreeGrafter"/>
</dbReference>
<dbReference type="InterPro" id="IPR013555">
    <property type="entry name" value="TRP_dom"/>
</dbReference>
<evidence type="ECO:0000256" key="3">
    <source>
        <dbReference type="ARBA" id="ARBA00023065"/>
    </source>
</evidence>
<keyword evidence="7" id="KW-1185">Reference proteome</keyword>
<evidence type="ECO:0000256" key="4">
    <source>
        <dbReference type="ARBA" id="ARBA00023303"/>
    </source>
</evidence>
<keyword evidence="3" id="KW-0406">Ion transport</keyword>
<dbReference type="PANTHER" id="PTHR10117:SF50">
    <property type="entry name" value="ANK_REP_REGION DOMAIN-CONTAINING PROTEIN"/>
    <property type="match status" value="1"/>
</dbReference>
<feature type="transmembrane region" description="Helical" evidence="5">
    <location>
        <begin position="583"/>
        <end position="605"/>
    </location>
</feature>
<feature type="domain" description="Transient receptor ion channel" evidence="6">
    <location>
        <begin position="168"/>
        <end position="228"/>
    </location>
</feature>
<dbReference type="SMART" id="SM01420">
    <property type="entry name" value="TRP_2"/>
    <property type="match status" value="1"/>
</dbReference>
<evidence type="ECO:0000259" key="6">
    <source>
        <dbReference type="SMART" id="SM01420"/>
    </source>
</evidence>
<dbReference type="GO" id="GO:0070679">
    <property type="term" value="F:inositol 1,4,5 trisphosphate binding"/>
    <property type="evidence" value="ECO:0007669"/>
    <property type="project" value="TreeGrafter"/>
</dbReference>
<keyword evidence="4" id="KW-0407">Ion channel</keyword>
<evidence type="ECO:0000256" key="2">
    <source>
        <dbReference type="ARBA" id="ARBA00022737"/>
    </source>
</evidence>
<feature type="transmembrane region" description="Helical" evidence="5">
    <location>
        <begin position="349"/>
        <end position="369"/>
    </location>
</feature>
<sequence length="756" mass="87034">MACQQHGSMHSILKKLHLPSGIKEEGGEGIPKWFLGRDIIALMREFRQHVIAKRMSKVKDFIKKLINDDDTEPIVEYLCELVCDRKTSEPSKEALLTSILIGSRPLVEFILQLFAEFPGEERNGAAKSDAFAPYITPLMLACLCNNYAIVECLLLRDHRIDLPHRADCICSICGKIAHSVNGRHQRLDTYRSLSSESYLWLATRDPLLSAINLAEDLMICKSYDTEHAEIYSQLILKLQNFLSDFIQQCRNVEEIDCILNQREGASLSECDSVFPRVRLALDANMKPLLSHMNVQISLRARWLGAWAEGNGNLGRDMGRFIRHTLFYPILALLHSISAGFFVKSFEVPYARYLSYTTSYLIFIFLLAVLRYLKRSTTGETIQLIIEAYVFIYVMGQILSEFLEFSRRGIAKYFGLWWRFFDFILLYVFVVSFICWSAAKMSPVPKGLHRKHWIAYDPSILFEIFFGTACLMAFWRIFYFIQLHRTLGSTVISIGRCVGQVFSYFGIMAIVIASFGLGISTLLQPYEDAVALQDGESKTMTSSFANIILSIRSLFWGFFGYLNYSEYITVVGNAGPKFEPTNHYITHVASELLVAIYYIVTVITLLNLMISLLVKKADEVLENEDVEWKFTRAHIYFEFFEDSAAVPPPFNLIYFVTSYFRKICSGKYSFIWPDLLVTKKLIQESQEFVSITDYHKVLINIFRRYHTTKFYHYRTIQNIDADTKSKKEGRALMAFLNERKSVFSRNQTHSTRSTTTP</sequence>
<dbReference type="PANTHER" id="PTHR10117">
    <property type="entry name" value="TRANSIENT RECEPTOR POTENTIAL CHANNEL"/>
    <property type="match status" value="1"/>
</dbReference>
<feature type="transmembrane region" description="Helical" evidence="5">
    <location>
        <begin position="325"/>
        <end position="343"/>
    </location>
</feature>
<dbReference type="GO" id="GO:0051480">
    <property type="term" value="P:regulation of cytosolic calcium ion concentration"/>
    <property type="evidence" value="ECO:0007669"/>
    <property type="project" value="TreeGrafter"/>
</dbReference>
<evidence type="ECO:0000313" key="7">
    <source>
        <dbReference type="Proteomes" id="UP000887577"/>
    </source>
</evidence>
<dbReference type="Proteomes" id="UP000887577">
    <property type="component" value="Unplaced"/>
</dbReference>
<keyword evidence="5" id="KW-0812">Transmembrane</keyword>
<dbReference type="GO" id="GO:0005886">
    <property type="term" value="C:plasma membrane"/>
    <property type="evidence" value="ECO:0007669"/>
    <property type="project" value="TreeGrafter"/>
</dbReference>
<keyword evidence="2" id="KW-0677">Repeat</keyword>
<dbReference type="GO" id="GO:0034703">
    <property type="term" value="C:cation channel complex"/>
    <property type="evidence" value="ECO:0007669"/>
    <property type="project" value="TreeGrafter"/>
</dbReference>
<reference evidence="8" key="1">
    <citation type="submission" date="2022-11" db="UniProtKB">
        <authorList>
            <consortium name="WormBaseParasite"/>
        </authorList>
    </citation>
    <scope>IDENTIFICATION</scope>
</reference>
<keyword evidence="5" id="KW-1133">Transmembrane helix</keyword>
<dbReference type="PRINTS" id="PR01097">
    <property type="entry name" value="TRNSRECEPTRP"/>
</dbReference>
<feature type="transmembrane region" description="Helical" evidence="5">
    <location>
        <begin position="419"/>
        <end position="438"/>
    </location>
</feature>
<name>A0A914YGQ6_9BILA</name>
<evidence type="ECO:0000313" key="8">
    <source>
        <dbReference type="WBParaSite" id="PSU_v2.g16509.t1"/>
    </source>
</evidence>
<dbReference type="WBParaSite" id="PSU_v2.g16509.t1">
    <property type="protein sequence ID" value="PSU_v2.g16509.t1"/>
    <property type="gene ID" value="PSU_v2.g16509"/>
</dbReference>
<keyword evidence="5" id="KW-0472">Membrane</keyword>
<dbReference type="InterPro" id="IPR002110">
    <property type="entry name" value="Ankyrin_rpt"/>
</dbReference>
<dbReference type="Pfam" id="PF08344">
    <property type="entry name" value="TRP_2"/>
    <property type="match status" value="1"/>
</dbReference>
<dbReference type="GO" id="GO:0015279">
    <property type="term" value="F:store-operated calcium channel activity"/>
    <property type="evidence" value="ECO:0007669"/>
    <property type="project" value="TreeGrafter"/>
</dbReference>
<organism evidence="7 8">
    <name type="scientific">Panagrolaimus superbus</name>
    <dbReference type="NCBI Taxonomy" id="310955"/>
    <lineage>
        <taxon>Eukaryota</taxon>
        <taxon>Metazoa</taxon>
        <taxon>Ecdysozoa</taxon>
        <taxon>Nematoda</taxon>
        <taxon>Chromadorea</taxon>
        <taxon>Rhabditida</taxon>
        <taxon>Tylenchina</taxon>
        <taxon>Panagrolaimomorpha</taxon>
        <taxon>Panagrolaimoidea</taxon>
        <taxon>Panagrolaimidae</taxon>
        <taxon>Panagrolaimus</taxon>
    </lineage>
</organism>
<keyword evidence="1" id="KW-0813">Transport</keyword>
<feature type="transmembrane region" description="Helical" evidence="5">
    <location>
        <begin position="381"/>
        <end position="399"/>
    </location>
</feature>
<evidence type="ECO:0000256" key="1">
    <source>
        <dbReference type="ARBA" id="ARBA00022448"/>
    </source>
</evidence>
<accession>A0A914YGQ6</accession>
<feature type="transmembrane region" description="Helical" evidence="5">
    <location>
        <begin position="500"/>
        <end position="522"/>
    </location>
</feature>
<proteinExistence type="predicted"/>
<dbReference type="AlphaFoldDB" id="A0A914YGQ6"/>